<dbReference type="Pfam" id="PF13401">
    <property type="entry name" value="AAA_22"/>
    <property type="match status" value="1"/>
</dbReference>
<dbReference type="PANTHER" id="PTHR47691:SF3">
    <property type="entry name" value="HTH-TYPE TRANSCRIPTIONAL REGULATOR RV0890C-RELATED"/>
    <property type="match status" value="1"/>
</dbReference>
<dbReference type="SUPFAM" id="SSF48452">
    <property type="entry name" value="TPR-like"/>
    <property type="match status" value="1"/>
</dbReference>
<dbReference type="InterPro" id="IPR058852">
    <property type="entry name" value="HTH_77"/>
</dbReference>
<proteinExistence type="predicted"/>
<dbReference type="Gene3D" id="1.25.40.10">
    <property type="entry name" value="Tetratricopeptide repeat domain"/>
    <property type="match status" value="1"/>
</dbReference>
<gene>
    <name evidence="3" type="ORF">ACFOWE_05255</name>
</gene>
<dbReference type="SMART" id="SM00382">
    <property type="entry name" value="AAA"/>
    <property type="match status" value="1"/>
</dbReference>
<dbReference type="Gene3D" id="3.40.50.300">
    <property type="entry name" value="P-loop containing nucleotide triphosphate hydrolases"/>
    <property type="match status" value="1"/>
</dbReference>
<comment type="caution">
    <text evidence="3">The sequence shown here is derived from an EMBL/GenBank/DDBJ whole genome shotgun (WGS) entry which is preliminary data.</text>
</comment>
<dbReference type="PANTHER" id="PTHR47691">
    <property type="entry name" value="REGULATOR-RELATED"/>
    <property type="match status" value="1"/>
</dbReference>
<keyword evidence="4" id="KW-1185">Reference proteome</keyword>
<dbReference type="InterPro" id="IPR027417">
    <property type="entry name" value="P-loop_NTPase"/>
</dbReference>
<keyword evidence="3" id="KW-0067">ATP-binding</keyword>
<dbReference type="InterPro" id="IPR049945">
    <property type="entry name" value="AAA_22"/>
</dbReference>
<dbReference type="GO" id="GO:0005524">
    <property type="term" value="F:ATP binding"/>
    <property type="evidence" value="ECO:0007669"/>
    <property type="project" value="UniProtKB-KW"/>
</dbReference>
<dbReference type="SUPFAM" id="SSF52540">
    <property type="entry name" value="P-loop containing nucleoside triphosphate hydrolases"/>
    <property type="match status" value="1"/>
</dbReference>
<organism evidence="3 4">
    <name type="scientific">Planomonospora corallina</name>
    <dbReference type="NCBI Taxonomy" id="1806052"/>
    <lineage>
        <taxon>Bacteria</taxon>
        <taxon>Bacillati</taxon>
        <taxon>Actinomycetota</taxon>
        <taxon>Actinomycetes</taxon>
        <taxon>Streptosporangiales</taxon>
        <taxon>Streptosporangiaceae</taxon>
        <taxon>Planomonospora</taxon>
    </lineage>
</organism>
<keyword evidence="3" id="KW-0547">Nucleotide-binding</keyword>
<evidence type="ECO:0000259" key="2">
    <source>
        <dbReference type="SMART" id="SM00382"/>
    </source>
</evidence>
<protein>
    <submittedName>
        <fullName evidence="3">ATP-binding protein</fullName>
    </submittedName>
</protein>
<accession>A0ABV8I0I8</accession>
<evidence type="ECO:0000256" key="1">
    <source>
        <dbReference type="SAM" id="MobiDB-lite"/>
    </source>
</evidence>
<name>A0ABV8I0I8_9ACTN</name>
<dbReference type="InterPro" id="IPR003593">
    <property type="entry name" value="AAA+_ATPase"/>
</dbReference>
<dbReference type="Proteomes" id="UP001595850">
    <property type="component" value="Unassembled WGS sequence"/>
</dbReference>
<reference evidence="4" key="1">
    <citation type="journal article" date="2019" name="Int. J. Syst. Evol. Microbiol.">
        <title>The Global Catalogue of Microorganisms (GCM) 10K type strain sequencing project: providing services to taxonomists for standard genome sequencing and annotation.</title>
        <authorList>
            <consortium name="The Broad Institute Genomics Platform"/>
            <consortium name="The Broad Institute Genome Sequencing Center for Infectious Disease"/>
            <person name="Wu L."/>
            <person name="Ma J."/>
        </authorList>
    </citation>
    <scope>NUCLEOTIDE SEQUENCE [LARGE SCALE GENOMIC DNA]</scope>
    <source>
        <strain evidence="4">TBRC 4489</strain>
    </source>
</reference>
<dbReference type="InterPro" id="IPR011990">
    <property type="entry name" value="TPR-like_helical_dom_sf"/>
</dbReference>
<dbReference type="RefSeq" id="WP_377285778.1">
    <property type="nucleotide sequence ID" value="NZ_JBHSBM010000011.1"/>
</dbReference>
<dbReference type="EMBL" id="JBHSBM010000011">
    <property type="protein sequence ID" value="MFC4057689.1"/>
    <property type="molecule type" value="Genomic_DNA"/>
</dbReference>
<evidence type="ECO:0000313" key="4">
    <source>
        <dbReference type="Proteomes" id="UP001595850"/>
    </source>
</evidence>
<feature type="domain" description="AAA+ ATPase" evidence="2">
    <location>
        <begin position="22"/>
        <end position="179"/>
    </location>
</feature>
<sequence>MEADLFVGRRTELAEICGLLARTRRVTLIGPAGSGKSRLALRLAGTLGQDSPGYVRVADLSEAPDDLPGLARTLAGVLGARVRPGASAVDAVTVELLSRPRLLVLDDCDRVAGAAGALVERLLHQVGDLRVLATGRQRLGFTGEHLYPIGGLPDDDAADLLAALAGDRLGGRDPVEICRRLDNLPLAIRLAAASPDPGGARLFPDGSLVDGSSPDGPRGDGEARRHGSMGAALDWSHELCDPAERLVWARASVFAGSFDAGAAQHVCGPGLSTGQVLDALSGLFDRSVLTREKAAGGVRLRLTNTARAYGAARLDLLGETAEAELRHRDHFFGLAVRANEGWRNDQLGWYRRLVPDLANLRRAVDHCYADPAGRRRGLELVSCLWFLWVCCGRTALGRELILRGLELEPAPCPERFKALWVHTYMSIQRGEYDEAERALAECAAVDRDGAGEMAPYVSHFQAHLAVARGDLGSALRLIKEARERHRSAGDLLPGFLSTYTVVAVGLLLAGHHDQAVVVVREGRELCASCRDYWTLAHLDLILGLVEHLLGNTAAATASVREALRGARVFDDDPALVTGLEVLAVIAAGDVDDTLALFLLGAARAAWESTGAPPRRLPLLDGILAGAEARLRARTDTDEYDRLIETGRATDLRTAVECALQGVIG</sequence>
<evidence type="ECO:0000313" key="3">
    <source>
        <dbReference type="EMBL" id="MFC4057689.1"/>
    </source>
</evidence>
<feature type="region of interest" description="Disordered" evidence="1">
    <location>
        <begin position="199"/>
        <end position="227"/>
    </location>
</feature>
<dbReference type="Pfam" id="PF25872">
    <property type="entry name" value="HTH_77"/>
    <property type="match status" value="1"/>
</dbReference>